<dbReference type="Proteomes" id="UP000278807">
    <property type="component" value="Unassembled WGS sequence"/>
</dbReference>
<evidence type="ECO:0000313" key="2">
    <source>
        <dbReference type="Proteomes" id="UP000278807"/>
    </source>
</evidence>
<dbReference type="AlphaFoldDB" id="A0A0R3TBL5"/>
<organism evidence="3">
    <name type="scientific">Rodentolepis nana</name>
    <name type="common">Dwarf tapeworm</name>
    <name type="synonym">Hymenolepis nana</name>
    <dbReference type="NCBI Taxonomy" id="102285"/>
    <lineage>
        <taxon>Eukaryota</taxon>
        <taxon>Metazoa</taxon>
        <taxon>Spiralia</taxon>
        <taxon>Lophotrochozoa</taxon>
        <taxon>Platyhelminthes</taxon>
        <taxon>Cestoda</taxon>
        <taxon>Eucestoda</taxon>
        <taxon>Cyclophyllidea</taxon>
        <taxon>Hymenolepididae</taxon>
        <taxon>Rodentolepis</taxon>
    </lineage>
</organism>
<reference evidence="3" key="1">
    <citation type="submission" date="2017-02" db="UniProtKB">
        <authorList>
            <consortium name="WormBaseParasite"/>
        </authorList>
    </citation>
    <scope>IDENTIFICATION</scope>
</reference>
<gene>
    <name evidence="1" type="ORF">HNAJ_LOCUS4452</name>
</gene>
<evidence type="ECO:0000313" key="3">
    <source>
        <dbReference type="WBParaSite" id="HNAJ_0000445401-mRNA-1"/>
    </source>
</evidence>
<dbReference type="EMBL" id="UZAE01003140">
    <property type="protein sequence ID" value="VDO00312.1"/>
    <property type="molecule type" value="Genomic_DNA"/>
</dbReference>
<evidence type="ECO:0000313" key="1">
    <source>
        <dbReference type="EMBL" id="VDO00312.1"/>
    </source>
</evidence>
<name>A0A0R3TBL5_RODNA</name>
<proteinExistence type="predicted"/>
<reference evidence="1 2" key="2">
    <citation type="submission" date="2018-11" db="EMBL/GenBank/DDBJ databases">
        <authorList>
            <consortium name="Pathogen Informatics"/>
        </authorList>
    </citation>
    <scope>NUCLEOTIDE SEQUENCE [LARGE SCALE GENOMIC DNA]</scope>
</reference>
<protein>
    <submittedName>
        <fullName evidence="1 3">Uncharacterized protein</fullName>
    </submittedName>
</protein>
<accession>A0A0R3TBL5</accession>
<keyword evidence="2" id="KW-1185">Reference proteome</keyword>
<dbReference type="WBParaSite" id="HNAJ_0000445401-mRNA-1">
    <property type="protein sequence ID" value="HNAJ_0000445401-mRNA-1"/>
    <property type="gene ID" value="HNAJ_0000445401"/>
</dbReference>
<sequence>MGRYSRRTLFLNFTTEISFLPSNADKPCFTENNPFIGKEELQLNGSSTLCVQINN</sequence>